<gene>
    <name evidence="4" type="ORF">H6F41_17025</name>
</gene>
<dbReference type="PROSITE" id="PS51371">
    <property type="entry name" value="CBS"/>
    <property type="match status" value="4"/>
</dbReference>
<dbReference type="SMART" id="SM00116">
    <property type="entry name" value="CBS"/>
    <property type="match status" value="4"/>
</dbReference>
<dbReference type="EMBL" id="JACJQB010000054">
    <property type="protein sequence ID" value="MBD2189836.1"/>
    <property type="molecule type" value="Genomic_DNA"/>
</dbReference>
<reference evidence="4 5" key="1">
    <citation type="journal article" date="2020" name="ISME J.">
        <title>Comparative genomics reveals insights into cyanobacterial evolution and habitat adaptation.</title>
        <authorList>
            <person name="Chen M.Y."/>
            <person name="Teng W.K."/>
            <person name="Zhao L."/>
            <person name="Hu C.X."/>
            <person name="Zhou Y.K."/>
            <person name="Han B.P."/>
            <person name="Song L.R."/>
            <person name="Shu W.S."/>
        </authorList>
    </citation>
    <scope>NUCLEOTIDE SEQUENCE [LARGE SCALE GENOMIC DNA]</scope>
    <source>
        <strain evidence="4 5">FACHB-723</strain>
    </source>
</reference>
<proteinExistence type="predicted"/>
<name>A0ABR8A0R5_9CYAN</name>
<dbReference type="CDD" id="cd04620">
    <property type="entry name" value="CBS_two-component_sensor_histidine_kinase_repeat1"/>
    <property type="match status" value="1"/>
</dbReference>
<dbReference type="PANTHER" id="PTHR43080">
    <property type="entry name" value="CBS DOMAIN-CONTAINING PROTEIN CBSX3, MITOCHONDRIAL"/>
    <property type="match status" value="1"/>
</dbReference>
<dbReference type="RefSeq" id="WP_190404650.1">
    <property type="nucleotide sequence ID" value="NZ_JACJQB010000054.1"/>
</dbReference>
<keyword evidence="1 2" id="KW-0129">CBS domain</keyword>
<dbReference type="InterPro" id="IPR051257">
    <property type="entry name" value="Diverse_CBS-Domain"/>
</dbReference>
<dbReference type="SUPFAM" id="SSF54631">
    <property type="entry name" value="CBS-domain pair"/>
    <property type="match status" value="2"/>
</dbReference>
<sequence length="337" mass="37702">MNTAKLKLSELQSAIIRNPITVSPTTVVSDAIAKMVKERSQCHLDHQGAITGYESGVSCVLVIENQKLVGILTERDIVRLISQSTALDHLPIREVMTHPVITLRESAFTDLLSAIHVLQNHHIRNLPLVDDQDRLTGLLTHESLRHTLRPFDLLRLRLVSEVMSTSVTCAPPDRSMMAIAQQMAAEKVSCVVIVEPMHNDPSLQIPIGILTERDIVQFQSLELELKNCTAKIGMSKPIFGVSADASLWQVQQIMEQRLIRRLIVTGTQGELVGIVTQSSLLKVFNPLELYSLTEILEAKVAYLESEKAALLQNQNIEPIWYLRKSNERDQTWDIAVA</sequence>
<dbReference type="Pfam" id="PF00571">
    <property type="entry name" value="CBS"/>
    <property type="match status" value="4"/>
</dbReference>
<dbReference type="CDD" id="cd17774">
    <property type="entry name" value="CBS_two-component_sensor_histidine_kinase_repeat2"/>
    <property type="match status" value="1"/>
</dbReference>
<dbReference type="InterPro" id="IPR000644">
    <property type="entry name" value="CBS_dom"/>
</dbReference>
<dbReference type="InterPro" id="IPR046342">
    <property type="entry name" value="CBS_dom_sf"/>
</dbReference>
<feature type="domain" description="CBS" evidence="3">
    <location>
        <begin position="234"/>
        <end position="291"/>
    </location>
</feature>
<evidence type="ECO:0000259" key="3">
    <source>
        <dbReference type="PROSITE" id="PS51371"/>
    </source>
</evidence>
<feature type="domain" description="CBS" evidence="3">
    <location>
        <begin position="96"/>
        <end position="156"/>
    </location>
</feature>
<keyword evidence="5" id="KW-1185">Reference proteome</keyword>
<feature type="domain" description="CBS" evidence="3">
    <location>
        <begin position="15"/>
        <end position="87"/>
    </location>
</feature>
<evidence type="ECO:0000256" key="2">
    <source>
        <dbReference type="PROSITE-ProRule" id="PRU00703"/>
    </source>
</evidence>
<dbReference type="PANTHER" id="PTHR43080:SF2">
    <property type="entry name" value="CBS DOMAIN-CONTAINING PROTEIN"/>
    <property type="match status" value="1"/>
</dbReference>
<evidence type="ECO:0000256" key="1">
    <source>
        <dbReference type="ARBA" id="ARBA00023122"/>
    </source>
</evidence>
<organism evidence="4 5">
    <name type="scientific">Pseudanabaena mucicola FACHB-723</name>
    <dbReference type="NCBI Taxonomy" id="2692860"/>
    <lineage>
        <taxon>Bacteria</taxon>
        <taxon>Bacillati</taxon>
        <taxon>Cyanobacteriota</taxon>
        <taxon>Cyanophyceae</taxon>
        <taxon>Pseudanabaenales</taxon>
        <taxon>Pseudanabaenaceae</taxon>
        <taxon>Pseudanabaena</taxon>
    </lineage>
</organism>
<comment type="caution">
    <text evidence="4">The sequence shown here is derived from an EMBL/GenBank/DDBJ whole genome shotgun (WGS) entry which is preliminary data.</text>
</comment>
<dbReference type="Gene3D" id="3.10.580.10">
    <property type="entry name" value="CBS-domain"/>
    <property type="match status" value="2"/>
</dbReference>
<accession>A0ABR8A0R5</accession>
<evidence type="ECO:0000313" key="5">
    <source>
        <dbReference type="Proteomes" id="UP000642094"/>
    </source>
</evidence>
<evidence type="ECO:0000313" key="4">
    <source>
        <dbReference type="EMBL" id="MBD2189836.1"/>
    </source>
</evidence>
<dbReference type="Proteomes" id="UP000642094">
    <property type="component" value="Unassembled WGS sequence"/>
</dbReference>
<feature type="domain" description="CBS" evidence="3">
    <location>
        <begin position="163"/>
        <end position="225"/>
    </location>
</feature>
<protein>
    <submittedName>
        <fullName evidence="4">CBS domain-containing protein</fullName>
    </submittedName>
</protein>